<evidence type="ECO:0000313" key="3">
    <source>
        <dbReference type="Proteomes" id="UP000176101"/>
    </source>
</evidence>
<feature type="non-terminal residue" evidence="2">
    <location>
        <position position="68"/>
    </location>
</feature>
<gene>
    <name evidence="2" type="ORF">AN216_00010</name>
</gene>
<feature type="domain" description="Ketoreductase (KR)" evidence="1">
    <location>
        <begin position="34"/>
        <end position="67"/>
    </location>
</feature>
<feature type="non-terminal residue" evidence="2">
    <location>
        <position position="1"/>
    </location>
</feature>
<name>A0A1E7KSD7_9ACTN</name>
<evidence type="ECO:0000259" key="1">
    <source>
        <dbReference type="Pfam" id="PF08659"/>
    </source>
</evidence>
<comment type="caution">
    <text evidence="2">The sequence shown here is derived from an EMBL/GenBank/DDBJ whole genome shotgun (WGS) entry which is preliminary data.</text>
</comment>
<dbReference type="RefSeq" id="WP_139140792.1">
    <property type="nucleotide sequence ID" value="NZ_LJGU01000002.1"/>
</dbReference>
<dbReference type="AlphaFoldDB" id="A0A1E7KSD7"/>
<dbReference type="EMBL" id="LJGU01000002">
    <property type="protein sequence ID" value="OEV06860.1"/>
    <property type="molecule type" value="Genomic_DNA"/>
</dbReference>
<accession>A0A1E7KSD7</accession>
<dbReference type="SUPFAM" id="SSF51735">
    <property type="entry name" value="NAD(P)-binding Rossmann-fold domains"/>
    <property type="match status" value="1"/>
</dbReference>
<evidence type="ECO:0000313" key="2">
    <source>
        <dbReference type="EMBL" id="OEV06860.1"/>
    </source>
</evidence>
<dbReference type="Proteomes" id="UP000176101">
    <property type="component" value="Unassembled WGS sequence"/>
</dbReference>
<sequence>VAVRGSGVWVRRVVRAGVAEVGVGGSWVPGSEAGAVLVTGGTGALGARVARWAVERGARKLVLTSRRG</sequence>
<proteinExistence type="predicted"/>
<dbReference type="Pfam" id="PF08659">
    <property type="entry name" value="KR"/>
    <property type="match status" value="1"/>
</dbReference>
<reference evidence="2 3" key="1">
    <citation type="journal article" date="2016" name="Front. Microbiol.">
        <title>Comparative Genomics Analysis of Streptomyces Species Reveals Their Adaptation to the Marine Environment and Their Diversity at the Genomic Level.</title>
        <authorList>
            <person name="Tian X."/>
            <person name="Zhang Z."/>
            <person name="Yang T."/>
            <person name="Chen M."/>
            <person name="Li J."/>
            <person name="Chen F."/>
            <person name="Yang J."/>
            <person name="Li W."/>
            <person name="Zhang B."/>
            <person name="Zhang Z."/>
            <person name="Wu J."/>
            <person name="Zhang C."/>
            <person name="Long L."/>
            <person name="Xiao J."/>
        </authorList>
    </citation>
    <scope>NUCLEOTIDE SEQUENCE [LARGE SCALE GENOMIC DNA]</scope>
    <source>
        <strain evidence="2 3">SCSIO 02100</strain>
    </source>
</reference>
<organism evidence="2 3">
    <name type="scientific">Streptomyces oceani</name>
    <dbReference type="NCBI Taxonomy" id="1075402"/>
    <lineage>
        <taxon>Bacteria</taxon>
        <taxon>Bacillati</taxon>
        <taxon>Actinomycetota</taxon>
        <taxon>Actinomycetes</taxon>
        <taxon>Kitasatosporales</taxon>
        <taxon>Streptomycetaceae</taxon>
        <taxon>Streptomyces</taxon>
    </lineage>
</organism>
<dbReference type="InterPro" id="IPR013968">
    <property type="entry name" value="PKS_KR"/>
</dbReference>
<dbReference type="Gene3D" id="3.40.50.720">
    <property type="entry name" value="NAD(P)-binding Rossmann-like Domain"/>
    <property type="match status" value="1"/>
</dbReference>
<dbReference type="OrthoDB" id="9778690at2"/>
<dbReference type="InterPro" id="IPR036291">
    <property type="entry name" value="NAD(P)-bd_dom_sf"/>
</dbReference>
<keyword evidence="3" id="KW-1185">Reference proteome</keyword>
<protein>
    <recommendedName>
        <fullName evidence="1">Ketoreductase (KR) domain-containing protein</fullName>
    </recommendedName>
</protein>